<dbReference type="Pfam" id="PF00168">
    <property type="entry name" value="C2"/>
    <property type="match status" value="1"/>
</dbReference>
<dbReference type="PANTHER" id="PTHR47052">
    <property type="entry name" value="CONSERVED SERINE PROLINE-RICH PROTEIN (AFU_ORTHOLOGUE AFUA_2G01790)"/>
    <property type="match status" value="1"/>
</dbReference>
<dbReference type="RefSeq" id="XP_062878059.1">
    <property type="nucleotide sequence ID" value="XM_063021989.1"/>
</dbReference>
<dbReference type="EMBL" id="CP138896">
    <property type="protein sequence ID" value="WPK25677.1"/>
    <property type="molecule type" value="Genomic_DNA"/>
</dbReference>
<dbReference type="InterPro" id="IPR052981">
    <property type="entry name" value="Ingression_C2_domain"/>
</dbReference>
<dbReference type="AlphaFoldDB" id="A0AAX4HCU1"/>
<proteinExistence type="predicted"/>
<dbReference type="SMART" id="SM00239">
    <property type="entry name" value="C2"/>
    <property type="match status" value="1"/>
</dbReference>
<dbReference type="PROSITE" id="PS50004">
    <property type="entry name" value="C2"/>
    <property type="match status" value="1"/>
</dbReference>
<gene>
    <name evidence="3" type="ORF">PUMCH_003002</name>
</gene>
<organism evidence="3 4">
    <name type="scientific">Australozyma saopauloensis</name>
    <dbReference type="NCBI Taxonomy" id="291208"/>
    <lineage>
        <taxon>Eukaryota</taxon>
        <taxon>Fungi</taxon>
        <taxon>Dikarya</taxon>
        <taxon>Ascomycota</taxon>
        <taxon>Saccharomycotina</taxon>
        <taxon>Pichiomycetes</taxon>
        <taxon>Metschnikowiaceae</taxon>
        <taxon>Australozyma</taxon>
    </lineage>
</organism>
<feature type="compositionally biased region" description="Basic and acidic residues" evidence="1">
    <location>
        <begin position="297"/>
        <end position="307"/>
    </location>
</feature>
<feature type="compositionally biased region" description="Basic and acidic residues" evidence="1">
    <location>
        <begin position="405"/>
        <end position="419"/>
    </location>
</feature>
<dbReference type="PANTHER" id="PTHR47052:SF3">
    <property type="entry name" value="INGRESSION PROTEIN 1"/>
    <property type="match status" value="1"/>
</dbReference>
<dbReference type="GeneID" id="88174066"/>
<evidence type="ECO:0000313" key="3">
    <source>
        <dbReference type="EMBL" id="WPK25677.1"/>
    </source>
</evidence>
<protein>
    <recommendedName>
        <fullName evidence="2">C2 domain-containing protein</fullName>
    </recommendedName>
</protein>
<evidence type="ECO:0000259" key="2">
    <source>
        <dbReference type="PROSITE" id="PS50004"/>
    </source>
</evidence>
<feature type="domain" description="C2" evidence="2">
    <location>
        <begin position="1"/>
        <end position="109"/>
    </location>
</feature>
<name>A0AAX4HCU1_9ASCO</name>
<dbReference type="InterPro" id="IPR037791">
    <property type="entry name" value="C2_fungal_Inn1"/>
</dbReference>
<dbReference type="Gene3D" id="2.60.40.150">
    <property type="entry name" value="C2 domain"/>
    <property type="match status" value="1"/>
</dbReference>
<feature type="region of interest" description="Disordered" evidence="1">
    <location>
        <begin position="197"/>
        <end position="219"/>
    </location>
</feature>
<evidence type="ECO:0000313" key="4">
    <source>
        <dbReference type="Proteomes" id="UP001338582"/>
    </source>
</evidence>
<sequence length="518" mass="58405">MAEFSETADGTLVIMVCRAKHLPNRRKLDKQSPYVLLRINTTAKKTPSHFRAGQTPEWTFEIRFKLGRERKPIMRLDVLDETKSDPTPIGGTEIDCSRVFLDPANLQEGGKYIWDSWHDLDFRGKQAGKIYLEMTFYPSAPVVPPKIGFLHTSDALEDVSDDESPEFRHLAPSPNRSPIMHDVFVSGDQKKANIFRRSDPERPIPPVKSASSDGKKGGTFDRLRNKFRSKEAISTLWANENKPKSSYVQELPVHDHESLNFAPLPAVTLEDIDTGAPPPPPPHSEFSVFTKNLSPSERNHHSPERIVHGRMSPLRDNLPPPPPPKSGLTSPTPLSPTRSLVKSSSRSPGRSPGRKPPPGATGFEKSTEIPFSAESFGLDDEEDHLPTAVYHMGEQVKSLTFQSPNKKEPSSNDDIDPKHYAPTPSEHLAKSLRLQNGQMQFKDVQVDLKTEQTGYLGEGKWDTQRFSPSIFDRIHDESLNRQEKPSVPPKIPNGLSEREYYVLEKENYLKDLNDRRTY</sequence>
<feature type="compositionally biased region" description="Polar residues" evidence="1">
    <location>
        <begin position="287"/>
        <end position="296"/>
    </location>
</feature>
<feature type="compositionally biased region" description="Low complexity" evidence="1">
    <location>
        <begin position="326"/>
        <end position="351"/>
    </location>
</feature>
<reference evidence="3 4" key="1">
    <citation type="submission" date="2023-10" db="EMBL/GenBank/DDBJ databases">
        <title>Draft Genome Sequence of Candida saopaulonensis from a very Premature Infant with Sepsis.</title>
        <authorList>
            <person name="Ning Y."/>
            <person name="Dai R."/>
            <person name="Xiao M."/>
            <person name="Xu Y."/>
            <person name="Yan Q."/>
            <person name="Zhang L."/>
        </authorList>
    </citation>
    <scope>NUCLEOTIDE SEQUENCE [LARGE SCALE GENOMIC DNA]</scope>
    <source>
        <strain evidence="3 4">19XY460</strain>
    </source>
</reference>
<dbReference type="InterPro" id="IPR000008">
    <property type="entry name" value="C2_dom"/>
</dbReference>
<accession>A0AAX4HCU1</accession>
<dbReference type="CDD" id="cd08681">
    <property type="entry name" value="C2_fungal_Inn1p-like"/>
    <property type="match status" value="1"/>
</dbReference>
<dbReference type="SUPFAM" id="SSF49562">
    <property type="entry name" value="C2 domain (Calcium/lipid-binding domain, CaLB)"/>
    <property type="match status" value="1"/>
</dbReference>
<dbReference type="Proteomes" id="UP001338582">
    <property type="component" value="Chromosome 3"/>
</dbReference>
<evidence type="ECO:0000256" key="1">
    <source>
        <dbReference type="SAM" id="MobiDB-lite"/>
    </source>
</evidence>
<dbReference type="InterPro" id="IPR035892">
    <property type="entry name" value="C2_domain_sf"/>
</dbReference>
<keyword evidence="4" id="KW-1185">Reference proteome</keyword>
<feature type="region of interest" description="Disordered" evidence="1">
    <location>
        <begin position="269"/>
        <end position="428"/>
    </location>
</feature>
<dbReference type="KEGG" id="asau:88174066"/>